<dbReference type="SMART" id="SM00220">
    <property type="entry name" value="S_TKc"/>
    <property type="match status" value="1"/>
</dbReference>
<keyword evidence="10" id="KW-1185">Reference proteome</keyword>
<dbReference type="InterPro" id="IPR011009">
    <property type="entry name" value="Kinase-like_dom_sf"/>
</dbReference>
<evidence type="ECO:0000256" key="1">
    <source>
        <dbReference type="ARBA" id="ARBA00012513"/>
    </source>
</evidence>
<evidence type="ECO:0000313" key="9">
    <source>
        <dbReference type="EMBL" id="RFU39444.1"/>
    </source>
</evidence>
<keyword evidence="3" id="KW-0808">Transferase</keyword>
<dbReference type="Pfam" id="PF00069">
    <property type="entry name" value="Pkinase"/>
    <property type="match status" value="1"/>
</dbReference>
<keyword evidence="2 9" id="KW-0723">Serine/threonine-protein kinase</keyword>
<evidence type="ECO:0000256" key="6">
    <source>
        <dbReference type="ARBA" id="ARBA00022840"/>
    </source>
</evidence>
<dbReference type="AlphaFoldDB" id="A0A372JHW5"/>
<gene>
    <name evidence="9" type="ORF">DZF91_22505</name>
</gene>
<keyword evidence="4" id="KW-0547">Nucleotide-binding</keyword>
<protein>
    <recommendedName>
        <fullName evidence="1">non-specific serine/threonine protein kinase</fullName>
        <ecNumber evidence="1">2.7.11.1</ecNumber>
    </recommendedName>
</protein>
<sequence length="578" mass="63928">MKGPRAKPSSSAQGARRSAWTSGRTCSAAACGQSRGSCWSTGSPTRTSRGSPWVPGGVVFTEATSSGWRKCKHSQGVFARMLLHSSCWTRLTIQESAMEPDEVIGGRFRIEASYFAGGMAKTWRAEDLRTGAPALVKVIHDRLDPHGLGYGPSSPTEADEWRHRFRREGDLLRDHGGEGIPALLGRGVHKGVHYLVMELVEGVPLHGWCKGVTIEAGAAIGMQLAETLERVHAAGIVHRDVKPQNIVLRAEDGSVFLVDFGVAFDTDPDATRYTTEDRTPGTLGYKAPELLERGETTFKADMYGFGGVLYLLLTGRRHFTATERGAIEYEQLTRPAPRMRSVLPDLPEDLDDLVAGLLERDPSRRPGWQEVKEVLARYLPQRGAPALPGLVPDPTLRFRDAAAAPPAPTENGRRTARRRGWSDAGDCQAFLRAVPDIDRMIRAQAFDRVPPHFERLLIAARRRWGFKRPEVALGQLRWADALRAGEEGRWIEAGHLYRELERGLRRRPDHDARVLWCEAQLGIAECLLVEEGSGKLAEAGGLWRSAAEEISANGIRSPWVCERLEQVRIDLAERGWDG</sequence>
<evidence type="ECO:0000256" key="2">
    <source>
        <dbReference type="ARBA" id="ARBA00022527"/>
    </source>
</evidence>
<dbReference type="Gene3D" id="3.30.200.20">
    <property type="entry name" value="Phosphorylase Kinase, domain 1"/>
    <property type="match status" value="1"/>
</dbReference>
<dbReference type="PROSITE" id="PS50011">
    <property type="entry name" value="PROTEIN_KINASE_DOM"/>
    <property type="match status" value="1"/>
</dbReference>
<accession>A0A372JHW5</accession>
<dbReference type="GO" id="GO:0005524">
    <property type="term" value="F:ATP binding"/>
    <property type="evidence" value="ECO:0007669"/>
    <property type="project" value="UniProtKB-KW"/>
</dbReference>
<evidence type="ECO:0000256" key="4">
    <source>
        <dbReference type="ARBA" id="ARBA00022741"/>
    </source>
</evidence>
<organism evidence="9 10">
    <name type="scientific">Actinomadura logoneensis</name>
    <dbReference type="NCBI Taxonomy" id="2293572"/>
    <lineage>
        <taxon>Bacteria</taxon>
        <taxon>Bacillati</taxon>
        <taxon>Actinomycetota</taxon>
        <taxon>Actinomycetes</taxon>
        <taxon>Streptosporangiales</taxon>
        <taxon>Thermomonosporaceae</taxon>
        <taxon>Actinomadura</taxon>
    </lineage>
</organism>
<feature type="compositionally biased region" description="Low complexity" evidence="7">
    <location>
        <begin position="40"/>
        <end position="52"/>
    </location>
</feature>
<dbReference type="EMBL" id="QURH01000338">
    <property type="protein sequence ID" value="RFU39444.1"/>
    <property type="molecule type" value="Genomic_DNA"/>
</dbReference>
<feature type="region of interest" description="Disordered" evidence="7">
    <location>
        <begin position="29"/>
        <end position="52"/>
    </location>
</feature>
<dbReference type="Gene3D" id="1.10.510.10">
    <property type="entry name" value="Transferase(Phosphotransferase) domain 1"/>
    <property type="match status" value="1"/>
</dbReference>
<dbReference type="SUPFAM" id="SSF56112">
    <property type="entry name" value="Protein kinase-like (PK-like)"/>
    <property type="match status" value="1"/>
</dbReference>
<keyword evidence="5 9" id="KW-0418">Kinase</keyword>
<evidence type="ECO:0000313" key="10">
    <source>
        <dbReference type="Proteomes" id="UP000261811"/>
    </source>
</evidence>
<comment type="caution">
    <text evidence="9">The sequence shown here is derived from an EMBL/GenBank/DDBJ whole genome shotgun (WGS) entry which is preliminary data.</text>
</comment>
<dbReference type="CDD" id="cd14014">
    <property type="entry name" value="STKc_PknB_like"/>
    <property type="match status" value="1"/>
</dbReference>
<dbReference type="PANTHER" id="PTHR43289">
    <property type="entry name" value="MITOGEN-ACTIVATED PROTEIN KINASE KINASE KINASE 20-RELATED"/>
    <property type="match status" value="1"/>
</dbReference>
<evidence type="ECO:0000259" key="8">
    <source>
        <dbReference type="PROSITE" id="PS50011"/>
    </source>
</evidence>
<dbReference type="EC" id="2.7.11.1" evidence="1"/>
<feature type="domain" description="Protein kinase" evidence="8">
    <location>
        <begin position="108"/>
        <end position="379"/>
    </location>
</feature>
<dbReference type="PANTHER" id="PTHR43289:SF6">
    <property type="entry name" value="SERINE_THREONINE-PROTEIN KINASE NEKL-3"/>
    <property type="match status" value="1"/>
</dbReference>
<name>A0A372JHW5_9ACTN</name>
<evidence type="ECO:0000256" key="3">
    <source>
        <dbReference type="ARBA" id="ARBA00022679"/>
    </source>
</evidence>
<evidence type="ECO:0000256" key="7">
    <source>
        <dbReference type="SAM" id="MobiDB-lite"/>
    </source>
</evidence>
<evidence type="ECO:0000256" key="5">
    <source>
        <dbReference type="ARBA" id="ARBA00022777"/>
    </source>
</evidence>
<proteinExistence type="predicted"/>
<reference evidence="9 10" key="1">
    <citation type="submission" date="2018-08" db="EMBL/GenBank/DDBJ databases">
        <title>Actinomadura jelena sp. nov., a novel Actinomycete isolated from soil in Chad.</title>
        <authorList>
            <person name="Shi L."/>
        </authorList>
    </citation>
    <scope>NUCLEOTIDE SEQUENCE [LARGE SCALE GENOMIC DNA]</scope>
    <source>
        <strain evidence="9 10">NEAU-G17</strain>
    </source>
</reference>
<dbReference type="GO" id="GO:0004674">
    <property type="term" value="F:protein serine/threonine kinase activity"/>
    <property type="evidence" value="ECO:0007669"/>
    <property type="project" value="UniProtKB-KW"/>
</dbReference>
<dbReference type="InterPro" id="IPR008271">
    <property type="entry name" value="Ser/Thr_kinase_AS"/>
</dbReference>
<dbReference type="InterPro" id="IPR000719">
    <property type="entry name" value="Prot_kinase_dom"/>
</dbReference>
<dbReference type="Proteomes" id="UP000261811">
    <property type="component" value="Unassembled WGS sequence"/>
</dbReference>
<keyword evidence="6" id="KW-0067">ATP-binding</keyword>
<dbReference type="PROSITE" id="PS00108">
    <property type="entry name" value="PROTEIN_KINASE_ST"/>
    <property type="match status" value="1"/>
</dbReference>